<name>A0A6F8XB93_9GAMM</name>
<dbReference type="EMBL" id="AP022869">
    <property type="protein sequence ID" value="BCB71506.1"/>
    <property type="molecule type" value="Genomic_DNA"/>
</dbReference>
<dbReference type="AlphaFoldDB" id="A0A6F8XB93"/>
<reference evidence="3 4" key="1">
    <citation type="submission" date="2020-03" db="EMBL/GenBank/DDBJ databases">
        <title>Complete Genome Sequence of Halomonas meridiana strain Eplume2, isolated from hydrothermal-plume in the north east Pacific Ocean.</title>
        <authorList>
            <person name="Kurihara Y."/>
            <person name="Kawai S."/>
            <person name="Sakai A."/>
            <person name="Galipon J."/>
            <person name="Arakawa K."/>
        </authorList>
    </citation>
    <scope>NUCLEOTIDE SEQUENCE [LARGE SCALE GENOMIC DNA]</scope>
    <source>
        <strain evidence="3 4">Eplume2</strain>
    </source>
</reference>
<dbReference type="RefSeq" id="WP_172514912.1">
    <property type="nucleotide sequence ID" value="NZ_AP022869.1"/>
</dbReference>
<feature type="compositionally biased region" description="Low complexity" evidence="1">
    <location>
        <begin position="37"/>
        <end position="54"/>
    </location>
</feature>
<keyword evidence="2" id="KW-1133">Transmembrane helix</keyword>
<evidence type="ECO:0000313" key="4">
    <source>
        <dbReference type="Proteomes" id="UP000501053"/>
    </source>
</evidence>
<sequence length="205" mass="22155">MSTTYLPLLLAGIAVVLGLISVVLFYKVVIAPRKAEPSSQQASTPSPTSSAEQADTPSYQRQPKTSSKQSKKPTQQCLFVMFDAPSQAINQALGEMLAAKNAFYEAELGAFHLPPGPQGYPIMLASATSPGKLPPLHKEHKEGEHTPVQGVSILIRFLNTRKVSRNPEDLTTFTHEVAALGGKILDAKRKPITEESLAAMYRDGD</sequence>
<feature type="compositionally biased region" description="Low complexity" evidence="1">
    <location>
        <begin position="62"/>
        <end position="72"/>
    </location>
</feature>
<keyword evidence="2" id="KW-0812">Transmembrane</keyword>
<evidence type="ECO:0000256" key="1">
    <source>
        <dbReference type="SAM" id="MobiDB-lite"/>
    </source>
</evidence>
<accession>A0A6F8XB93</accession>
<evidence type="ECO:0000256" key="2">
    <source>
        <dbReference type="SAM" id="Phobius"/>
    </source>
</evidence>
<feature type="region of interest" description="Disordered" evidence="1">
    <location>
        <begin position="36"/>
        <end position="72"/>
    </location>
</feature>
<protein>
    <submittedName>
        <fullName evidence="3">Uncharacterized protein</fullName>
    </submittedName>
</protein>
<feature type="transmembrane region" description="Helical" evidence="2">
    <location>
        <begin position="6"/>
        <end position="26"/>
    </location>
</feature>
<organism evidence="3 4">
    <name type="scientific">Vreelandella aquamarina</name>
    <dbReference type="NCBI Taxonomy" id="77097"/>
    <lineage>
        <taxon>Bacteria</taxon>
        <taxon>Pseudomonadati</taxon>
        <taxon>Pseudomonadota</taxon>
        <taxon>Gammaproteobacteria</taxon>
        <taxon>Oceanospirillales</taxon>
        <taxon>Halomonadaceae</taxon>
        <taxon>Vreelandella</taxon>
    </lineage>
</organism>
<gene>
    <name evidence="3" type="ORF">HMEPL2_18570</name>
</gene>
<evidence type="ECO:0000313" key="3">
    <source>
        <dbReference type="EMBL" id="BCB71506.1"/>
    </source>
</evidence>
<keyword evidence="2" id="KW-0472">Membrane</keyword>
<keyword evidence="4" id="KW-1185">Reference proteome</keyword>
<dbReference type="Proteomes" id="UP000501053">
    <property type="component" value="Chromosome"/>
</dbReference>
<proteinExistence type="predicted"/>